<dbReference type="PANTHER" id="PTHR31635:SF196">
    <property type="entry name" value="REVERSE TRANSCRIPTASE DOMAIN-CONTAINING PROTEIN-RELATED"/>
    <property type="match status" value="1"/>
</dbReference>
<keyword evidence="3" id="KW-1185">Reference proteome</keyword>
<protein>
    <recommendedName>
        <fullName evidence="1">Reverse transcriptase domain-containing protein</fullName>
    </recommendedName>
</protein>
<accession>A0A3Q2PLN4</accession>
<organism evidence="2 3">
    <name type="scientific">Fundulus heteroclitus</name>
    <name type="common">Killifish</name>
    <name type="synonym">Mummichog</name>
    <dbReference type="NCBI Taxonomy" id="8078"/>
    <lineage>
        <taxon>Eukaryota</taxon>
        <taxon>Metazoa</taxon>
        <taxon>Chordata</taxon>
        <taxon>Craniata</taxon>
        <taxon>Vertebrata</taxon>
        <taxon>Euteleostomi</taxon>
        <taxon>Actinopterygii</taxon>
        <taxon>Neopterygii</taxon>
        <taxon>Teleostei</taxon>
        <taxon>Neoteleostei</taxon>
        <taxon>Acanthomorphata</taxon>
        <taxon>Ovalentaria</taxon>
        <taxon>Atherinomorphae</taxon>
        <taxon>Cyprinodontiformes</taxon>
        <taxon>Fundulidae</taxon>
        <taxon>Fundulus</taxon>
    </lineage>
</organism>
<dbReference type="Proteomes" id="UP000265000">
    <property type="component" value="Unplaced"/>
</dbReference>
<dbReference type="STRING" id="8078.ENSFHEP00000013432"/>
<dbReference type="PANTHER" id="PTHR31635">
    <property type="entry name" value="REVERSE TRANSCRIPTASE DOMAIN-CONTAINING PROTEIN-RELATED"/>
    <property type="match status" value="1"/>
</dbReference>
<dbReference type="SUPFAM" id="SSF56672">
    <property type="entry name" value="DNA/RNA polymerases"/>
    <property type="match status" value="1"/>
</dbReference>
<dbReference type="PROSITE" id="PS50878">
    <property type="entry name" value="RT_POL"/>
    <property type="match status" value="1"/>
</dbReference>
<dbReference type="GeneTree" id="ENSGT00940000165023"/>
<dbReference type="AlphaFoldDB" id="A0A3Q2PLN4"/>
<proteinExistence type="predicted"/>
<sequence>YFFRFTNFQGFQGPVGTLIIIRLLAYRLRKQQSSNMVHKIKSQNSMMIKPDEIAEIFANFYKSLYTNTDTYQPIEEWEIKQTIKSLKNNKSPGPDGFTFDPSTIKATIVVIHKEGKDPTDCQFYRPISLLNTDSRILTSILANGLNKFITQIIHPDQTGFITGRHYANNLRQRKIESAIISLDAQKAFDRVSWQYLIHTLKRFGFGPYFIDWVQTLYSSPKAAVKGNGFRSARFSLERGCRQGCPLSPLLFAISIEPLAQIIRDDINIKGIEISNEIHKISLYADDVLVYLSDPKSTIPHLKKLIFQYGFYSGYKINIDKTEAMDVNDTIPDSIKIQSGFKWPKNGIKYLGIQIPPGLNDLYEANYGRLLRIINKDLERWDTLPISQLGRVESVRMNVLPRFLYLFQMLPVEIPKSTFDTVDKMLTRFIWQKKRRRIRLKTLQLPKSKGGLKLPNLIFYYWAAQLRFLIIMDTGYCRYSLAGNREEQELKTYTNITLLRCPRKGHVNLDKKPTQSSKYGTKY</sequence>
<dbReference type="Ensembl" id="ENSFHET00000020973.1">
    <property type="protein sequence ID" value="ENSFHEP00000013432.1"/>
    <property type="gene ID" value="ENSFHEG00000014931.1"/>
</dbReference>
<name>A0A3Q2PLN4_FUNHE</name>
<reference evidence="2" key="2">
    <citation type="submission" date="2025-09" db="UniProtKB">
        <authorList>
            <consortium name="Ensembl"/>
        </authorList>
    </citation>
    <scope>IDENTIFICATION</scope>
</reference>
<dbReference type="Pfam" id="PF00078">
    <property type="entry name" value="RVT_1"/>
    <property type="match status" value="1"/>
</dbReference>
<dbReference type="InterPro" id="IPR043502">
    <property type="entry name" value="DNA/RNA_pol_sf"/>
</dbReference>
<reference evidence="2" key="1">
    <citation type="submission" date="2025-08" db="UniProtKB">
        <authorList>
            <consortium name="Ensembl"/>
        </authorList>
    </citation>
    <scope>IDENTIFICATION</scope>
</reference>
<evidence type="ECO:0000259" key="1">
    <source>
        <dbReference type="PROSITE" id="PS50878"/>
    </source>
</evidence>
<feature type="domain" description="Reverse transcriptase" evidence="1">
    <location>
        <begin position="92"/>
        <end position="354"/>
    </location>
</feature>
<evidence type="ECO:0000313" key="2">
    <source>
        <dbReference type="Ensembl" id="ENSFHEP00000013432.1"/>
    </source>
</evidence>
<evidence type="ECO:0000313" key="3">
    <source>
        <dbReference type="Proteomes" id="UP000265000"/>
    </source>
</evidence>
<dbReference type="InterPro" id="IPR000477">
    <property type="entry name" value="RT_dom"/>
</dbReference>
<dbReference type="CDD" id="cd01650">
    <property type="entry name" value="RT_nLTR_like"/>
    <property type="match status" value="1"/>
</dbReference>